<dbReference type="OrthoDB" id="8105357at2"/>
<dbReference type="RefSeq" id="WP_128445799.1">
    <property type="nucleotide sequence ID" value="NZ_SBIP01000008.1"/>
</dbReference>
<keyword evidence="3" id="KW-1185">Reference proteome</keyword>
<evidence type="ECO:0000313" key="2">
    <source>
        <dbReference type="EMBL" id="RWX74429.1"/>
    </source>
</evidence>
<evidence type="ECO:0000313" key="3">
    <source>
        <dbReference type="Proteomes" id="UP000287687"/>
    </source>
</evidence>
<feature type="coiled-coil region" evidence="1">
    <location>
        <begin position="153"/>
        <end position="213"/>
    </location>
</feature>
<keyword evidence="1" id="KW-0175">Coiled coil</keyword>
<dbReference type="Proteomes" id="UP000287687">
    <property type="component" value="Unassembled WGS sequence"/>
</dbReference>
<gene>
    <name evidence="2" type="ORF">EPK99_24920</name>
</gene>
<name>A0A3S3RFP0_9HYPH</name>
<dbReference type="PROSITE" id="PS51318">
    <property type="entry name" value="TAT"/>
    <property type="match status" value="1"/>
</dbReference>
<evidence type="ECO:0000256" key="1">
    <source>
        <dbReference type="SAM" id="Coils"/>
    </source>
</evidence>
<dbReference type="AlphaFoldDB" id="A0A3S3RFP0"/>
<accession>A0A3S3RFP0</accession>
<sequence length="267" mass="29799">MTNLTRRQSLGLLAGATIPPTAALSAPIAAAIPVEESPELVRAYDDVVAARCELQAAQQALEWLADEWRHRWPSAPEQILGFANADRSSGNDYATAEKDIAGRFIYRDTSELTSRMPKKMRQEMPRTCFGVERPEYIRDIIELWKRPNVARTAAALARREAEQKKAIARLSEKLRLSESYFAETARLRETSGVDAVQERISAAEKAVEEALDRVSRIPALTHYGLRIKACAIGNDPDFERWLRIPGTIGELARLLDAILAISMRQSA</sequence>
<reference evidence="2 3" key="1">
    <citation type="submission" date="2019-01" db="EMBL/GenBank/DDBJ databases">
        <title>The draft genome of Rhizobium sp. 24NR.</title>
        <authorList>
            <person name="Liu L."/>
            <person name="Liang L."/>
            <person name="Shi S."/>
            <person name="Xu L."/>
            <person name="Wang X."/>
            <person name="Li L."/>
            <person name="Zhang X."/>
        </authorList>
    </citation>
    <scope>NUCLEOTIDE SEQUENCE [LARGE SCALE GENOMIC DNA]</scope>
    <source>
        <strain evidence="2 3">24NR</strain>
    </source>
</reference>
<proteinExistence type="predicted"/>
<dbReference type="EMBL" id="SBIP01000008">
    <property type="protein sequence ID" value="RWX74429.1"/>
    <property type="molecule type" value="Genomic_DNA"/>
</dbReference>
<protein>
    <submittedName>
        <fullName evidence="2">Uncharacterized protein</fullName>
    </submittedName>
</protein>
<dbReference type="InterPro" id="IPR006311">
    <property type="entry name" value="TAT_signal"/>
</dbReference>
<organism evidence="2 3">
    <name type="scientific">Neorhizobium lilium</name>
    <dbReference type="NCBI Taxonomy" id="2503024"/>
    <lineage>
        <taxon>Bacteria</taxon>
        <taxon>Pseudomonadati</taxon>
        <taxon>Pseudomonadota</taxon>
        <taxon>Alphaproteobacteria</taxon>
        <taxon>Hyphomicrobiales</taxon>
        <taxon>Rhizobiaceae</taxon>
        <taxon>Rhizobium/Agrobacterium group</taxon>
        <taxon>Neorhizobium</taxon>
    </lineage>
</organism>
<comment type="caution">
    <text evidence="2">The sequence shown here is derived from an EMBL/GenBank/DDBJ whole genome shotgun (WGS) entry which is preliminary data.</text>
</comment>